<name>A0AAD6LZD1_9ROSI</name>
<dbReference type="Proteomes" id="UP001164929">
    <property type="component" value="Chromosome 13"/>
</dbReference>
<reference evidence="1" key="1">
    <citation type="journal article" date="2023" name="Mol. Ecol. Resour.">
        <title>Chromosome-level genome assembly of a triploid poplar Populus alba 'Berolinensis'.</title>
        <authorList>
            <person name="Chen S."/>
            <person name="Yu Y."/>
            <person name="Wang X."/>
            <person name="Wang S."/>
            <person name="Zhang T."/>
            <person name="Zhou Y."/>
            <person name="He R."/>
            <person name="Meng N."/>
            <person name="Wang Y."/>
            <person name="Liu W."/>
            <person name="Liu Z."/>
            <person name="Liu J."/>
            <person name="Guo Q."/>
            <person name="Huang H."/>
            <person name="Sederoff R.R."/>
            <person name="Wang G."/>
            <person name="Qu G."/>
            <person name="Chen S."/>
        </authorList>
    </citation>
    <scope>NUCLEOTIDE SEQUENCE</scope>
    <source>
        <strain evidence="1">SC-2020</strain>
    </source>
</reference>
<gene>
    <name evidence="1" type="ORF">NC653_031678</name>
</gene>
<organism evidence="1 2">
    <name type="scientific">Populus alba x Populus x berolinensis</name>
    <dbReference type="NCBI Taxonomy" id="444605"/>
    <lineage>
        <taxon>Eukaryota</taxon>
        <taxon>Viridiplantae</taxon>
        <taxon>Streptophyta</taxon>
        <taxon>Embryophyta</taxon>
        <taxon>Tracheophyta</taxon>
        <taxon>Spermatophyta</taxon>
        <taxon>Magnoliopsida</taxon>
        <taxon>eudicotyledons</taxon>
        <taxon>Gunneridae</taxon>
        <taxon>Pentapetalae</taxon>
        <taxon>rosids</taxon>
        <taxon>fabids</taxon>
        <taxon>Malpighiales</taxon>
        <taxon>Salicaceae</taxon>
        <taxon>Saliceae</taxon>
        <taxon>Populus</taxon>
    </lineage>
</organism>
<evidence type="ECO:0000313" key="2">
    <source>
        <dbReference type="Proteomes" id="UP001164929"/>
    </source>
</evidence>
<dbReference type="AlphaFoldDB" id="A0AAD6LZD1"/>
<protein>
    <submittedName>
        <fullName evidence="1">Uncharacterized protein</fullName>
    </submittedName>
</protein>
<dbReference type="EMBL" id="JAQIZT010000013">
    <property type="protein sequence ID" value="KAJ6975925.1"/>
    <property type="molecule type" value="Genomic_DNA"/>
</dbReference>
<keyword evidence="2" id="KW-1185">Reference proteome</keyword>
<accession>A0AAD6LZD1</accession>
<evidence type="ECO:0000313" key="1">
    <source>
        <dbReference type="EMBL" id="KAJ6975925.1"/>
    </source>
</evidence>
<proteinExistence type="predicted"/>
<sequence length="28" mass="3286">MGLFSNICLDFFLFNIFLSKATCLWDIL</sequence>
<comment type="caution">
    <text evidence="1">The sequence shown here is derived from an EMBL/GenBank/DDBJ whole genome shotgun (WGS) entry which is preliminary data.</text>
</comment>